<keyword evidence="3" id="KW-0560">Oxidoreductase</keyword>
<dbReference type="InterPro" id="IPR011032">
    <property type="entry name" value="GroES-like_sf"/>
</dbReference>
<dbReference type="Gene3D" id="3.90.180.10">
    <property type="entry name" value="Medium-chain alcohol dehydrogenases, catalytic domain"/>
    <property type="match status" value="1"/>
</dbReference>
<dbReference type="InterPro" id="IPR013154">
    <property type="entry name" value="ADH-like_N"/>
</dbReference>
<accession>A0A8J7W2C0</accession>
<reference evidence="7" key="2">
    <citation type="submission" date="2021-04" db="EMBL/GenBank/DDBJ databases">
        <authorList>
            <person name="Liu J."/>
        </authorList>
    </citation>
    <scope>NUCLEOTIDE SEQUENCE</scope>
    <source>
        <strain evidence="7">BAD-6</strain>
    </source>
</reference>
<sequence length="347" mass="38152">MKALIMKEYMKLEYTDVEMPKIKDNEVLVKIMAVSVCGSDIHGIDGKSNRRQVPIIMGHEASGMITEAGAKVTEFKPGDRVTFDSTIYCGRCEFCRKGQLNLCDYRKVYGVSCDDYRQHGAYCEYLAVPEHILYKIGDHVSYQEAALVEPMSVALHAINLLNLTSSDTVVIFGTGTIALFAVQFFKLRNCGNLIVVGRNDKKLLLAQKLGADSVINLKKVNVSTAIMELTGGQGTDYGYDAAGAQSTFHMGIASLKKGGTLVTLANLDKKFELDIASVITKQLTIKGSCASSGEYKEILDLLEKGLLKTNYVISKQLPLSEAADFIIKLHNKEITDFNKLILVTDPK</sequence>
<keyword evidence="2 4" id="KW-0862">Zinc</keyword>
<evidence type="ECO:0000313" key="8">
    <source>
        <dbReference type="Proteomes" id="UP000675664"/>
    </source>
</evidence>
<evidence type="ECO:0000256" key="1">
    <source>
        <dbReference type="ARBA" id="ARBA00022723"/>
    </source>
</evidence>
<keyword evidence="8" id="KW-1185">Reference proteome</keyword>
<comment type="caution">
    <text evidence="7">The sequence shown here is derived from an EMBL/GenBank/DDBJ whole genome shotgun (WGS) entry which is preliminary data.</text>
</comment>
<evidence type="ECO:0000313" key="7">
    <source>
        <dbReference type="EMBL" id="MBR0597873.1"/>
    </source>
</evidence>
<dbReference type="EMBL" id="JAGSND010000004">
    <property type="protein sequence ID" value="MBR0597873.1"/>
    <property type="molecule type" value="Genomic_DNA"/>
</dbReference>
<protein>
    <submittedName>
        <fullName evidence="7">Galactitol-1-phosphate 5-dehydrogenase</fullName>
    </submittedName>
</protein>
<dbReference type="Pfam" id="PF08240">
    <property type="entry name" value="ADH_N"/>
    <property type="match status" value="1"/>
</dbReference>
<name>A0A8J7W2C0_9FIRM</name>
<dbReference type="SUPFAM" id="SSF51735">
    <property type="entry name" value="NAD(P)-binding Rossmann-fold domains"/>
    <property type="match status" value="1"/>
</dbReference>
<evidence type="ECO:0000256" key="4">
    <source>
        <dbReference type="RuleBase" id="RU361277"/>
    </source>
</evidence>
<keyword evidence="1 4" id="KW-0479">Metal-binding</keyword>
<evidence type="ECO:0000259" key="6">
    <source>
        <dbReference type="Pfam" id="PF08240"/>
    </source>
</evidence>
<reference evidence="7" key="1">
    <citation type="submission" date="2021-04" db="EMBL/GenBank/DDBJ databases">
        <title>Sinoanaerobacter chloroacetimidivorans sp. nov., an obligate anaerobic bacterium isolated from anaerobic sludge.</title>
        <authorList>
            <person name="Bao Y."/>
        </authorList>
    </citation>
    <scope>NUCLEOTIDE SEQUENCE</scope>
    <source>
        <strain evidence="7">BAD-6</strain>
    </source>
</reference>
<dbReference type="AlphaFoldDB" id="A0A8J7W2C0"/>
<evidence type="ECO:0000259" key="5">
    <source>
        <dbReference type="Pfam" id="PF00107"/>
    </source>
</evidence>
<dbReference type="SUPFAM" id="SSF50129">
    <property type="entry name" value="GroES-like"/>
    <property type="match status" value="1"/>
</dbReference>
<dbReference type="Pfam" id="PF00107">
    <property type="entry name" value="ADH_zinc_N"/>
    <property type="match status" value="1"/>
</dbReference>
<feature type="domain" description="Alcohol dehydrogenase-like N-terminal" evidence="6">
    <location>
        <begin position="24"/>
        <end position="137"/>
    </location>
</feature>
<comment type="similarity">
    <text evidence="4">Belongs to the zinc-containing alcohol dehydrogenase family.</text>
</comment>
<dbReference type="InterPro" id="IPR013149">
    <property type="entry name" value="ADH-like_C"/>
</dbReference>
<dbReference type="PANTHER" id="PTHR43401:SF2">
    <property type="entry name" value="L-THREONINE 3-DEHYDROGENASE"/>
    <property type="match status" value="1"/>
</dbReference>
<gene>
    <name evidence="7" type="ORF">KCX82_08315</name>
</gene>
<dbReference type="PANTHER" id="PTHR43401">
    <property type="entry name" value="L-THREONINE 3-DEHYDROGENASE"/>
    <property type="match status" value="1"/>
</dbReference>
<evidence type="ECO:0000256" key="3">
    <source>
        <dbReference type="ARBA" id="ARBA00023002"/>
    </source>
</evidence>
<organism evidence="7 8">
    <name type="scientific">Sinanaerobacter chloroacetimidivorans</name>
    <dbReference type="NCBI Taxonomy" id="2818044"/>
    <lineage>
        <taxon>Bacteria</taxon>
        <taxon>Bacillati</taxon>
        <taxon>Bacillota</taxon>
        <taxon>Clostridia</taxon>
        <taxon>Peptostreptococcales</taxon>
        <taxon>Anaerovoracaceae</taxon>
        <taxon>Sinanaerobacter</taxon>
    </lineage>
</organism>
<feature type="domain" description="Alcohol dehydrogenase-like C-terminal" evidence="5">
    <location>
        <begin position="177"/>
        <end position="303"/>
    </location>
</feature>
<proteinExistence type="inferred from homology"/>
<dbReference type="InterPro" id="IPR002328">
    <property type="entry name" value="ADH_Zn_CS"/>
</dbReference>
<dbReference type="Proteomes" id="UP000675664">
    <property type="component" value="Unassembled WGS sequence"/>
</dbReference>
<dbReference type="GO" id="GO:0016491">
    <property type="term" value="F:oxidoreductase activity"/>
    <property type="evidence" value="ECO:0007669"/>
    <property type="project" value="UniProtKB-KW"/>
</dbReference>
<dbReference type="CDD" id="cd08236">
    <property type="entry name" value="sugar_DH"/>
    <property type="match status" value="1"/>
</dbReference>
<dbReference type="PROSITE" id="PS00059">
    <property type="entry name" value="ADH_ZINC"/>
    <property type="match status" value="1"/>
</dbReference>
<dbReference type="Gene3D" id="3.40.50.720">
    <property type="entry name" value="NAD(P)-binding Rossmann-like Domain"/>
    <property type="match status" value="1"/>
</dbReference>
<dbReference type="RefSeq" id="WP_227017999.1">
    <property type="nucleotide sequence ID" value="NZ_JAGSND010000004.1"/>
</dbReference>
<dbReference type="GO" id="GO:0008270">
    <property type="term" value="F:zinc ion binding"/>
    <property type="evidence" value="ECO:0007669"/>
    <property type="project" value="InterPro"/>
</dbReference>
<dbReference type="InterPro" id="IPR036291">
    <property type="entry name" value="NAD(P)-bd_dom_sf"/>
</dbReference>
<dbReference type="InterPro" id="IPR050129">
    <property type="entry name" value="Zn_alcohol_dh"/>
</dbReference>
<comment type="cofactor">
    <cofactor evidence="4">
        <name>Zn(2+)</name>
        <dbReference type="ChEBI" id="CHEBI:29105"/>
    </cofactor>
</comment>
<evidence type="ECO:0000256" key="2">
    <source>
        <dbReference type="ARBA" id="ARBA00022833"/>
    </source>
</evidence>